<dbReference type="InterPro" id="IPR050179">
    <property type="entry name" value="Trans_hexapeptide_repeat"/>
</dbReference>
<dbReference type="OrthoDB" id="9812571at2"/>
<keyword evidence="2 5" id="KW-0808">Transferase</keyword>
<gene>
    <name evidence="5" type="ORF">BXY82_0282</name>
</gene>
<comment type="caution">
    <text evidence="5">The sequence shown here is derived from an EMBL/GenBank/DDBJ whole genome shotgun (WGS) entry which is preliminary data.</text>
</comment>
<evidence type="ECO:0000313" key="6">
    <source>
        <dbReference type="Proteomes" id="UP000294689"/>
    </source>
</evidence>
<dbReference type="CDD" id="cd04647">
    <property type="entry name" value="LbH_MAT_like"/>
    <property type="match status" value="1"/>
</dbReference>
<dbReference type="InterPro" id="IPR018357">
    <property type="entry name" value="Hexapep_transf_CS"/>
</dbReference>
<dbReference type="AlphaFoldDB" id="A0A4R7Q5N9"/>
<evidence type="ECO:0000256" key="2">
    <source>
        <dbReference type="ARBA" id="ARBA00022679"/>
    </source>
</evidence>
<dbReference type="PROSITE" id="PS00101">
    <property type="entry name" value="HEXAPEP_TRANSFERASES"/>
    <property type="match status" value="1"/>
</dbReference>
<comment type="similarity">
    <text evidence="1">Belongs to the transferase hexapeptide repeat family.</text>
</comment>
<evidence type="ECO:0000313" key="5">
    <source>
        <dbReference type="EMBL" id="TDU42883.1"/>
    </source>
</evidence>
<dbReference type="Pfam" id="PF00132">
    <property type="entry name" value="Hexapep"/>
    <property type="match status" value="1"/>
</dbReference>
<dbReference type="InterPro" id="IPR001451">
    <property type="entry name" value="Hexapep"/>
</dbReference>
<protein>
    <submittedName>
        <fullName evidence="5">Succinyltransferase-like protein</fullName>
    </submittedName>
</protein>
<keyword evidence="4" id="KW-0012">Acyltransferase</keyword>
<dbReference type="SUPFAM" id="SSF51161">
    <property type="entry name" value="Trimeric LpxA-like enzymes"/>
    <property type="match status" value="1"/>
</dbReference>
<dbReference type="PANTHER" id="PTHR43300">
    <property type="entry name" value="ACETYLTRANSFERASE"/>
    <property type="match status" value="1"/>
</dbReference>
<proteinExistence type="inferred from homology"/>
<reference evidence="5 6" key="1">
    <citation type="submission" date="2019-03" db="EMBL/GenBank/DDBJ databases">
        <title>Genomic Encyclopedia of Archaeal and Bacterial Type Strains, Phase II (KMG-II): from individual species to whole genera.</title>
        <authorList>
            <person name="Goeker M."/>
        </authorList>
    </citation>
    <scope>NUCLEOTIDE SEQUENCE [LARGE SCALE GENOMIC DNA]</scope>
    <source>
        <strain evidence="5 6">DSM 28135</strain>
    </source>
</reference>
<dbReference type="Gene3D" id="2.160.10.10">
    <property type="entry name" value="Hexapeptide repeat proteins"/>
    <property type="match status" value="1"/>
</dbReference>
<accession>A0A4R7Q5N9</accession>
<dbReference type="RefSeq" id="WP_133756389.1">
    <property type="nucleotide sequence ID" value="NZ_SOBW01000007.1"/>
</dbReference>
<sequence>MKIIIRKIVHYLGNLLRFFHMNFLRASGAKIGENTMISLGAKIDVRRGKISIGDHCLITHGCYILSHDGAAHVLNPEDNGSGFVTIGDHVFIGVNTVVMRNVTIGNHAIIGAGSVVNKDIPEGAVAAGNPVKIIKQIEKPYRSLPKVHKKID</sequence>
<evidence type="ECO:0000256" key="1">
    <source>
        <dbReference type="ARBA" id="ARBA00007274"/>
    </source>
</evidence>
<dbReference type="InterPro" id="IPR011004">
    <property type="entry name" value="Trimer_LpxA-like_sf"/>
</dbReference>
<dbReference type="Proteomes" id="UP000294689">
    <property type="component" value="Unassembled WGS sequence"/>
</dbReference>
<keyword evidence="6" id="KW-1185">Reference proteome</keyword>
<dbReference type="PANTHER" id="PTHR43300:SF11">
    <property type="entry name" value="ACETYLTRANSFERASE RV3034C-RELATED"/>
    <property type="match status" value="1"/>
</dbReference>
<dbReference type="EMBL" id="SOBW01000007">
    <property type="protein sequence ID" value="TDU42883.1"/>
    <property type="molecule type" value="Genomic_DNA"/>
</dbReference>
<name>A0A4R7Q5N9_9FLAO</name>
<dbReference type="GO" id="GO:0016746">
    <property type="term" value="F:acyltransferase activity"/>
    <property type="evidence" value="ECO:0007669"/>
    <property type="project" value="UniProtKB-KW"/>
</dbReference>
<organism evidence="5 6">
    <name type="scientific">Gelidibacter sediminis</name>
    <dbReference type="NCBI Taxonomy" id="1608710"/>
    <lineage>
        <taxon>Bacteria</taxon>
        <taxon>Pseudomonadati</taxon>
        <taxon>Bacteroidota</taxon>
        <taxon>Flavobacteriia</taxon>
        <taxon>Flavobacteriales</taxon>
        <taxon>Flavobacteriaceae</taxon>
        <taxon>Gelidibacter</taxon>
    </lineage>
</organism>
<evidence type="ECO:0000256" key="3">
    <source>
        <dbReference type="ARBA" id="ARBA00022737"/>
    </source>
</evidence>
<keyword evidence="3" id="KW-0677">Repeat</keyword>
<evidence type="ECO:0000256" key="4">
    <source>
        <dbReference type="ARBA" id="ARBA00023315"/>
    </source>
</evidence>